<evidence type="ECO:0000256" key="1">
    <source>
        <dbReference type="ARBA" id="ARBA00022723"/>
    </source>
</evidence>
<gene>
    <name evidence="4" type="ORF">ACFPP9_05950</name>
</gene>
<keyword evidence="1" id="KW-0479">Metal-binding</keyword>
<evidence type="ECO:0000256" key="2">
    <source>
        <dbReference type="ARBA" id="ARBA00023180"/>
    </source>
</evidence>
<dbReference type="EMBL" id="JBHSML010000002">
    <property type="protein sequence ID" value="MFC5515307.1"/>
    <property type="molecule type" value="Genomic_DNA"/>
</dbReference>
<dbReference type="SUPFAM" id="SSF51126">
    <property type="entry name" value="Pectin lyase-like"/>
    <property type="match status" value="1"/>
</dbReference>
<evidence type="ECO:0000313" key="5">
    <source>
        <dbReference type="Proteomes" id="UP001596150"/>
    </source>
</evidence>
<comment type="caution">
    <text evidence="4">The sequence shown here is derived from an EMBL/GenBank/DDBJ whole genome shotgun (WGS) entry which is preliminary data.</text>
</comment>
<organism evidence="4 5">
    <name type="scientific">Kaistia terrae</name>
    <dbReference type="NCBI Taxonomy" id="537017"/>
    <lineage>
        <taxon>Bacteria</taxon>
        <taxon>Pseudomonadati</taxon>
        <taxon>Pseudomonadota</taxon>
        <taxon>Alphaproteobacteria</taxon>
        <taxon>Hyphomicrobiales</taxon>
        <taxon>Kaistiaceae</taxon>
        <taxon>Kaistia</taxon>
    </lineage>
</organism>
<keyword evidence="2" id="KW-0325">Glycoprotein</keyword>
<protein>
    <submittedName>
        <fullName evidence="4">Polysaccharide lyase family 1 protein</fullName>
    </submittedName>
</protein>
<evidence type="ECO:0000313" key="4">
    <source>
        <dbReference type="EMBL" id="MFC5515307.1"/>
    </source>
</evidence>
<dbReference type="RefSeq" id="WP_266343300.1">
    <property type="nucleotide sequence ID" value="NZ_JAPKNH010000002.1"/>
</dbReference>
<dbReference type="PANTHER" id="PTHR42970">
    <property type="entry name" value="PECTATE LYASE C-RELATED"/>
    <property type="match status" value="1"/>
</dbReference>
<dbReference type="InterPro" id="IPR052063">
    <property type="entry name" value="Polysaccharide_Lyase_1"/>
</dbReference>
<dbReference type="InterPro" id="IPR011050">
    <property type="entry name" value="Pectin_lyase_fold/virulence"/>
</dbReference>
<dbReference type="Proteomes" id="UP001596150">
    <property type="component" value="Unassembled WGS sequence"/>
</dbReference>
<name>A0ABW0PUC1_9HYPH</name>
<dbReference type="PANTHER" id="PTHR42970:SF1">
    <property type="entry name" value="PECTATE LYASE C-RELATED"/>
    <property type="match status" value="1"/>
</dbReference>
<keyword evidence="4" id="KW-0456">Lyase</keyword>
<reference evidence="5" key="1">
    <citation type="journal article" date="2019" name="Int. J. Syst. Evol. Microbiol.">
        <title>The Global Catalogue of Microorganisms (GCM) 10K type strain sequencing project: providing services to taxonomists for standard genome sequencing and annotation.</title>
        <authorList>
            <consortium name="The Broad Institute Genomics Platform"/>
            <consortium name="The Broad Institute Genome Sequencing Center for Infectious Disease"/>
            <person name="Wu L."/>
            <person name="Ma J."/>
        </authorList>
    </citation>
    <scope>NUCLEOTIDE SEQUENCE [LARGE SCALE GENOMIC DNA]</scope>
    <source>
        <strain evidence="5">KACC 12633</strain>
    </source>
</reference>
<proteinExistence type="predicted"/>
<sequence>MNRTRSLRDAKRLGIAAGLALVAIMLFSTKGQLAVMIPRWVAQLDSPPSTDVGSNIPIPPKLPNGRQRAFPTAEGFGAGAIGGRGGRAIFVTTTADRGVGSLRACIGAEGPRTCIFRTSGTITLDYGSLVVLNPFLTIAGETAPGEGIAIRNGPKQIRPSLEIDTHDVIIRHLRLRPGPHAVKACCSGALGFYGKDATDIIVDHVSASWGSDETVDSEGASNITFQWGIISEPLLDGGPGKRNRARNMLMTKGGNISVHHNLFALGKFRNPQFQLSDRGGTADVVNNVLYSPIWDYVISFSDRWTKVRANVVGNYKIQGKRAMDDHLVYLFPEGGHGFSIYVADNLDETYRPDDATAEDQVIAEPWRDFLVPTPFDVQAVRASPPRQAYDDVLAEAGATRPARDAVDLRIVEAVRTRSGRLLKASPEKVGGWPTLAAATPPPDKDEDGMADAWETARGLNSADPGDGQLDRDGDGWTNLEEYLHELAGDGAGMRSVRSGDGPTH</sequence>
<dbReference type="Gene3D" id="2.160.20.10">
    <property type="entry name" value="Single-stranded right-handed beta-helix, Pectin lyase-like"/>
    <property type="match status" value="1"/>
</dbReference>
<evidence type="ECO:0000256" key="3">
    <source>
        <dbReference type="SAM" id="MobiDB-lite"/>
    </source>
</evidence>
<dbReference type="GO" id="GO:0016829">
    <property type="term" value="F:lyase activity"/>
    <property type="evidence" value="ECO:0007669"/>
    <property type="project" value="UniProtKB-KW"/>
</dbReference>
<accession>A0ABW0PUC1</accession>
<dbReference type="InterPro" id="IPR012334">
    <property type="entry name" value="Pectin_lyas_fold"/>
</dbReference>
<feature type="region of interest" description="Disordered" evidence="3">
    <location>
        <begin position="432"/>
        <end position="476"/>
    </location>
</feature>
<keyword evidence="5" id="KW-1185">Reference proteome</keyword>